<keyword evidence="2" id="KW-0812">Transmembrane</keyword>
<organism evidence="3 4">
    <name type="scientific">Coptotermes formosanus</name>
    <name type="common">Formosan subterranean termite</name>
    <dbReference type="NCBI Taxonomy" id="36987"/>
    <lineage>
        <taxon>Eukaryota</taxon>
        <taxon>Metazoa</taxon>
        <taxon>Ecdysozoa</taxon>
        <taxon>Arthropoda</taxon>
        <taxon>Hexapoda</taxon>
        <taxon>Insecta</taxon>
        <taxon>Pterygota</taxon>
        <taxon>Neoptera</taxon>
        <taxon>Polyneoptera</taxon>
        <taxon>Dictyoptera</taxon>
        <taxon>Blattodea</taxon>
        <taxon>Blattoidea</taxon>
        <taxon>Termitoidae</taxon>
        <taxon>Rhinotermitidae</taxon>
        <taxon>Coptotermes</taxon>
    </lineage>
</organism>
<proteinExistence type="predicted"/>
<comment type="caution">
    <text evidence="3">The sequence shown here is derived from an EMBL/GenBank/DDBJ whole genome shotgun (WGS) entry which is preliminary data.</text>
</comment>
<dbReference type="EMBL" id="BLKM01005062">
    <property type="protein sequence ID" value="GFG33247.1"/>
    <property type="molecule type" value="Genomic_DNA"/>
</dbReference>
<evidence type="ECO:0000313" key="3">
    <source>
        <dbReference type="EMBL" id="GFG33247.1"/>
    </source>
</evidence>
<feature type="transmembrane region" description="Helical" evidence="2">
    <location>
        <begin position="118"/>
        <end position="142"/>
    </location>
</feature>
<feature type="region of interest" description="Disordered" evidence="1">
    <location>
        <begin position="209"/>
        <end position="288"/>
    </location>
</feature>
<evidence type="ECO:0000256" key="1">
    <source>
        <dbReference type="SAM" id="MobiDB-lite"/>
    </source>
</evidence>
<keyword evidence="2" id="KW-1133">Transmembrane helix</keyword>
<evidence type="ECO:0000313" key="4">
    <source>
        <dbReference type="Proteomes" id="UP000502823"/>
    </source>
</evidence>
<dbReference type="OrthoDB" id="8196417at2759"/>
<protein>
    <submittedName>
        <fullName evidence="3">Uncharacterized protein</fullName>
    </submittedName>
</protein>
<dbReference type="Proteomes" id="UP000502823">
    <property type="component" value="Unassembled WGS sequence"/>
</dbReference>
<feature type="transmembrane region" description="Helical" evidence="2">
    <location>
        <begin position="12"/>
        <end position="36"/>
    </location>
</feature>
<accession>A0A6L2PTU0</accession>
<feature type="region of interest" description="Disordered" evidence="1">
    <location>
        <begin position="315"/>
        <end position="354"/>
    </location>
</feature>
<dbReference type="AlphaFoldDB" id="A0A6L2PTU0"/>
<feature type="compositionally biased region" description="Low complexity" evidence="1">
    <location>
        <begin position="275"/>
        <end position="288"/>
    </location>
</feature>
<keyword evidence="2" id="KW-0472">Membrane</keyword>
<dbReference type="InParanoid" id="A0A6L2PTU0"/>
<keyword evidence="4" id="KW-1185">Reference proteome</keyword>
<feature type="transmembrane region" description="Helical" evidence="2">
    <location>
        <begin position="154"/>
        <end position="174"/>
    </location>
</feature>
<feature type="compositionally biased region" description="Polar residues" evidence="1">
    <location>
        <begin position="247"/>
        <end position="274"/>
    </location>
</feature>
<sequence length="384" mass="42398">MKHKALWREMGRACAVVMMGILAATTVEVGAVGMYISCEGDHECGRDKYCYTSGYCVSCTDCLIYKRENRTSYPYCAKSAVECGRCLPGFEEEIFTTGEVRYSCIPISSQSEDSSRTLYFTVGAIMTICVLLLGVFIFYKSYRKQGNTYYYSDGYLTIIYLLFAVNCIIFMFTVDAGISDIRETSFIICKEKEHEPLQQARPFQYSGARYHSDEEQEEPPNTPPYLHDDETLESNWTPPDYEEAVPPSNTNEPNNQTDENALPSSSQPASTANTSVDSGLSNSSSAVSSVSLPQRPFQGLGLSSNAVVSVEQPLTVHTRSHSDDDVSTSARSPKRARRDSGAQSLDDNPAPINVVGKPLHLIARSAKLPLQKVNESEYGTPAID</sequence>
<name>A0A6L2PTU0_COPFO</name>
<reference evidence="4" key="1">
    <citation type="submission" date="2020-01" db="EMBL/GenBank/DDBJ databases">
        <title>Draft genome sequence of the Termite Coptotermes fromosanus.</title>
        <authorList>
            <person name="Itakura S."/>
            <person name="Yosikawa Y."/>
            <person name="Umezawa K."/>
        </authorList>
    </citation>
    <scope>NUCLEOTIDE SEQUENCE [LARGE SCALE GENOMIC DNA]</scope>
</reference>
<gene>
    <name evidence="3" type="ORF">Cfor_04555</name>
</gene>
<evidence type="ECO:0000256" key="2">
    <source>
        <dbReference type="SAM" id="Phobius"/>
    </source>
</evidence>